<dbReference type="Gene3D" id="3.90.550.10">
    <property type="entry name" value="Spore Coat Polysaccharide Biosynthesis Protein SpsA, Chain A"/>
    <property type="match status" value="1"/>
</dbReference>
<evidence type="ECO:0000313" key="2">
    <source>
        <dbReference type="EMBL" id="KMT22789.1"/>
    </source>
</evidence>
<dbReference type="SUPFAM" id="SSF53448">
    <property type="entry name" value="Nucleotide-diphospho-sugar transferases"/>
    <property type="match status" value="1"/>
</dbReference>
<organism evidence="2 3">
    <name type="scientific">Clostridium cylindrosporum DSM 605</name>
    <dbReference type="NCBI Taxonomy" id="1121307"/>
    <lineage>
        <taxon>Bacteria</taxon>
        <taxon>Bacillati</taxon>
        <taxon>Bacillota</taxon>
        <taxon>Clostridia</taxon>
        <taxon>Eubacteriales</taxon>
        <taxon>Clostridiaceae</taxon>
        <taxon>Clostridium</taxon>
    </lineage>
</organism>
<dbReference type="RefSeq" id="WP_053083239.1">
    <property type="nucleotide sequence ID" value="NZ_LFVU01000004.1"/>
</dbReference>
<dbReference type="OrthoDB" id="9815923at2"/>
<dbReference type="AlphaFoldDB" id="A0A0J8DEW7"/>
<accession>A0A0J8DEW7</accession>
<protein>
    <submittedName>
        <fullName evidence="2">Glycosyl transferase, group 2</fullName>
    </submittedName>
</protein>
<evidence type="ECO:0000313" key="3">
    <source>
        <dbReference type="Proteomes" id="UP000036756"/>
    </source>
</evidence>
<keyword evidence="3" id="KW-1185">Reference proteome</keyword>
<evidence type="ECO:0000259" key="1">
    <source>
        <dbReference type="Pfam" id="PF00535"/>
    </source>
</evidence>
<name>A0A0J8DEW7_CLOCY</name>
<dbReference type="InterPro" id="IPR029044">
    <property type="entry name" value="Nucleotide-diphossugar_trans"/>
</dbReference>
<keyword evidence="2" id="KW-0808">Transferase</keyword>
<dbReference type="PATRIC" id="fig|1121307.3.peg.1960"/>
<feature type="domain" description="Glycosyltransferase 2-like" evidence="1">
    <location>
        <begin position="4"/>
        <end position="143"/>
    </location>
</feature>
<reference evidence="2 3" key="1">
    <citation type="submission" date="2015-06" db="EMBL/GenBank/DDBJ databases">
        <title>Draft genome sequence of the purine-degrading Clostridium cylindrosporum HC-1 (DSM 605).</title>
        <authorList>
            <person name="Poehlein A."/>
            <person name="Schiel-Bengelsdorf B."/>
            <person name="Bengelsdorf F."/>
            <person name="Daniel R."/>
            <person name="Duerre P."/>
        </authorList>
    </citation>
    <scope>NUCLEOTIDE SEQUENCE [LARGE SCALE GENOMIC DNA]</scope>
    <source>
        <strain evidence="2 3">DSM 605</strain>
    </source>
</reference>
<dbReference type="PANTHER" id="PTHR43630:SF2">
    <property type="entry name" value="GLYCOSYLTRANSFERASE"/>
    <property type="match status" value="1"/>
</dbReference>
<dbReference type="CDD" id="cd02511">
    <property type="entry name" value="Beta4Glucosyltransferase"/>
    <property type="match status" value="1"/>
</dbReference>
<proteinExistence type="predicted"/>
<gene>
    <name evidence="2" type="ORF">CLCY_5c00280</name>
</gene>
<dbReference type="GO" id="GO:0016740">
    <property type="term" value="F:transferase activity"/>
    <property type="evidence" value="ECO:0007669"/>
    <property type="project" value="UniProtKB-KW"/>
</dbReference>
<dbReference type="EMBL" id="LFVU01000004">
    <property type="protein sequence ID" value="KMT22789.1"/>
    <property type="molecule type" value="Genomic_DNA"/>
</dbReference>
<sequence length="179" mass="21115">MEFSLCMIVKDEEKVLSKCLESVKDFIDEIILVDTGSSDLTKEIGAKFGATIYDFKWCDDFSKARNYAFSKSTKDYILWLDADGYITQDNIDKLVNLKKTLNPNVDVVSMHYSLVRDENENTIYSLRRNRLVKRERNFKWVGRIHEYIDVYGRSLHSDIYIYIITSIKHIRKETLIYLD</sequence>
<dbReference type="STRING" id="1121307.CLCY_5c00280"/>
<dbReference type="Pfam" id="PF00535">
    <property type="entry name" value="Glycos_transf_2"/>
    <property type="match status" value="1"/>
</dbReference>
<comment type="caution">
    <text evidence="2">The sequence shown here is derived from an EMBL/GenBank/DDBJ whole genome shotgun (WGS) entry which is preliminary data.</text>
</comment>
<dbReference type="InterPro" id="IPR001173">
    <property type="entry name" value="Glyco_trans_2-like"/>
</dbReference>
<dbReference type="Proteomes" id="UP000036756">
    <property type="component" value="Unassembled WGS sequence"/>
</dbReference>
<dbReference type="PANTHER" id="PTHR43630">
    <property type="entry name" value="POLY-BETA-1,6-N-ACETYL-D-GLUCOSAMINE SYNTHASE"/>
    <property type="match status" value="1"/>
</dbReference>